<proteinExistence type="predicted"/>
<dbReference type="Proteomes" id="UP000188947">
    <property type="component" value="Unassembled WGS sequence"/>
</dbReference>
<reference evidence="2 3" key="1">
    <citation type="submission" date="2016-11" db="EMBL/GenBank/DDBJ databases">
        <title>Genome sequence and comparative genomic analysis of clinical strain Elizabethkingia meningoseptica 61421 PRCM.</title>
        <authorList>
            <person name="Wang M."/>
            <person name="Hu S."/>
            <person name="Cao L."/>
            <person name="Jiang T."/>
            <person name="Zhou Y."/>
            <person name="Ming D."/>
        </authorList>
    </citation>
    <scope>NUCLEOTIDE SEQUENCE [LARGE SCALE GENOMIC DNA]</scope>
    <source>
        <strain evidence="2 3">61421 PRCM</strain>
    </source>
</reference>
<comment type="caution">
    <text evidence="2">The sequence shown here is derived from an EMBL/GenBank/DDBJ whole genome shotgun (WGS) entry which is preliminary data.</text>
</comment>
<sequence>MKKIILSLVILGGITTSCIIVKANDGEDGNRNYSYNDNSIARYSETKTFSVQNFSGVKVSQGIRVEIVKSDAEKAIATSNYMEYLRVENKGGVLTIYYETPKGNNNIRNADTKVIVYAKEIRNLRASSAGNIVVKDRFSAAALDVDVSSAGKVQYDAKVGKLQLRLSSAATFSGNIDVQSLDADMSSASTVNVQGRAGSVVVETSSAATFNGAGLTSDAVTADASSGSKIKIEVTKELNAGASSGASIRYKAPSGGIKQSVRKSSGGSVTTM</sequence>
<dbReference type="eggNOG" id="COG1983">
    <property type="taxonomic scope" value="Bacteria"/>
</dbReference>
<dbReference type="PROSITE" id="PS51257">
    <property type="entry name" value="PROKAR_LIPOPROTEIN"/>
    <property type="match status" value="1"/>
</dbReference>
<protein>
    <submittedName>
        <fullName evidence="2">DUF2807 domain-containing protein</fullName>
    </submittedName>
</protein>
<dbReference type="AlphaFoldDB" id="A0A1T3FGA7"/>
<dbReference type="Pfam" id="PF10988">
    <property type="entry name" value="DUF2807"/>
    <property type="match status" value="1"/>
</dbReference>
<organism evidence="2 3">
    <name type="scientific">Elizabethkingia meningoseptica</name>
    <name type="common">Chryseobacterium meningosepticum</name>
    <dbReference type="NCBI Taxonomy" id="238"/>
    <lineage>
        <taxon>Bacteria</taxon>
        <taxon>Pseudomonadati</taxon>
        <taxon>Bacteroidota</taxon>
        <taxon>Flavobacteriia</taxon>
        <taxon>Flavobacteriales</taxon>
        <taxon>Weeksellaceae</taxon>
        <taxon>Elizabethkingia</taxon>
    </lineage>
</organism>
<feature type="domain" description="Putative auto-transporter adhesin head GIN" evidence="1">
    <location>
        <begin position="53"/>
        <end position="251"/>
    </location>
</feature>
<dbReference type="STRING" id="238.BBD35_10635"/>
<keyword evidence="3" id="KW-1185">Reference proteome</keyword>
<dbReference type="EMBL" id="MPOG01000004">
    <property type="protein sequence ID" value="OOH97424.1"/>
    <property type="molecule type" value="Genomic_DNA"/>
</dbReference>
<dbReference type="InterPro" id="IPR021255">
    <property type="entry name" value="DUF2807"/>
</dbReference>
<accession>A0A1T3FGA7</accession>
<dbReference type="OrthoDB" id="1454144at2"/>
<evidence type="ECO:0000313" key="3">
    <source>
        <dbReference type="Proteomes" id="UP000188947"/>
    </source>
</evidence>
<dbReference type="RefSeq" id="WP_070904364.1">
    <property type="nucleotide sequence ID" value="NZ_CP016378.1"/>
</dbReference>
<dbReference type="Gene3D" id="2.160.20.120">
    <property type="match status" value="1"/>
</dbReference>
<evidence type="ECO:0000313" key="2">
    <source>
        <dbReference type="EMBL" id="OOH97424.1"/>
    </source>
</evidence>
<gene>
    <name evidence="2" type="ORF">BMF97_03665</name>
</gene>
<name>A0A1T3FGA7_ELIME</name>
<evidence type="ECO:0000259" key="1">
    <source>
        <dbReference type="Pfam" id="PF10988"/>
    </source>
</evidence>